<dbReference type="VEuPathDB" id="CryptoDB:cand_017670"/>
<dbReference type="GeneID" id="92365952"/>
<dbReference type="InterPro" id="IPR036383">
    <property type="entry name" value="TSP1_rpt_sf"/>
</dbReference>
<dbReference type="SMART" id="SM00209">
    <property type="entry name" value="TSP1"/>
    <property type="match status" value="6"/>
</dbReference>
<proteinExistence type="predicted"/>
<dbReference type="Pfam" id="PF19028">
    <property type="entry name" value="TSP1_spondin"/>
    <property type="match status" value="2"/>
</dbReference>
<evidence type="ECO:0000256" key="1">
    <source>
        <dbReference type="ARBA" id="ARBA00022729"/>
    </source>
</evidence>
<keyword evidence="5" id="KW-0812">Transmembrane</keyword>
<dbReference type="Proteomes" id="UP000186804">
    <property type="component" value="Unassembled WGS sequence"/>
</dbReference>
<dbReference type="InterPro" id="IPR044004">
    <property type="entry name" value="TSP1_spondin_dom"/>
</dbReference>
<evidence type="ECO:0000256" key="6">
    <source>
        <dbReference type="SAM" id="SignalP"/>
    </source>
</evidence>
<organism evidence="8 9">
    <name type="scientific">Cryptosporidium andersoni</name>
    <dbReference type="NCBI Taxonomy" id="117008"/>
    <lineage>
        <taxon>Eukaryota</taxon>
        <taxon>Sar</taxon>
        <taxon>Alveolata</taxon>
        <taxon>Apicomplexa</taxon>
        <taxon>Conoidasida</taxon>
        <taxon>Coccidia</taxon>
        <taxon>Eucoccidiorida</taxon>
        <taxon>Eimeriorina</taxon>
        <taxon>Cryptosporidiidae</taxon>
        <taxon>Cryptosporidium</taxon>
    </lineage>
</organism>
<gene>
    <name evidence="8" type="ORF">cand_017670</name>
</gene>
<feature type="signal peptide" evidence="6">
    <location>
        <begin position="1"/>
        <end position="15"/>
    </location>
</feature>
<reference evidence="8 9" key="1">
    <citation type="submission" date="2016-10" db="EMBL/GenBank/DDBJ databases">
        <title>Reductive evolution of mitochondrial metabolism and differential evolution of invasion-related proteins in Cryptosporidium.</title>
        <authorList>
            <person name="Liu S."/>
            <person name="Roellig D.M."/>
            <person name="Guo Y."/>
            <person name="Li N."/>
            <person name="Frace M.A."/>
            <person name="Tang K."/>
            <person name="Zhang L."/>
            <person name="Feng Y."/>
            <person name="Xiao L."/>
        </authorList>
    </citation>
    <scope>NUCLEOTIDE SEQUENCE [LARGE SCALE GENOMIC DNA]</scope>
    <source>
        <strain evidence="8">30847</strain>
    </source>
</reference>
<dbReference type="InterPro" id="IPR051418">
    <property type="entry name" value="Spondin/Thrombospondin_T1"/>
</dbReference>
<dbReference type="SUPFAM" id="SSF82895">
    <property type="entry name" value="TSP-1 type 1 repeat"/>
    <property type="match status" value="5"/>
</dbReference>
<comment type="caution">
    <text evidence="8">The sequence shown here is derived from an EMBL/GenBank/DDBJ whole genome shotgun (WGS) entry which is preliminary data.</text>
</comment>
<name>A0A1J4MHX2_9CRYT</name>
<evidence type="ECO:0000256" key="2">
    <source>
        <dbReference type="ARBA" id="ARBA00023157"/>
    </source>
</evidence>
<protein>
    <submittedName>
        <fullName evidence="8">Thrombospondin type 1 domain-containing protein</fullName>
    </submittedName>
</protein>
<dbReference type="Pfam" id="PF00090">
    <property type="entry name" value="TSP_1"/>
    <property type="match status" value="4"/>
</dbReference>
<dbReference type="Gene3D" id="2.20.100.10">
    <property type="entry name" value="Thrombospondin type-1 (TSP1) repeat"/>
    <property type="match status" value="6"/>
</dbReference>
<evidence type="ECO:0000256" key="5">
    <source>
        <dbReference type="SAM" id="Phobius"/>
    </source>
</evidence>
<dbReference type="InterPro" id="IPR000884">
    <property type="entry name" value="TSP1_rpt"/>
</dbReference>
<keyword evidence="5" id="KW-0472">Membrane</keyword>
<dbReference type="EMBL" id="LRBS01000100">
    <property type="protein sequence ID" value="OII73841.1"/>
    <property type="molecule type" value="Genomic_DNA"/>
</dbReference>
<sequence>MRFLFSLVVFSFVSSFRHVFSSLRPPYTTSTYNVEVDGDIITTTFVPQSKFFNVPGLDGLSCPQYNIDQRGAWCLGLNTAYTVNKSSWQFCSNQCYYSHYTILGICQQFTYDSNTNQCLIKDGDTSCTESSQGYITAHNPAIIVGECSTTCKVSEWSDWSPCSIDCTGNRVRSRYVTSHPIFDPDYCPHLTEFANCNTNQECPPTCPQYGIAILGWGCQMESEFSFSPNVLRSMQPDWFLCLKQCQGDPLCVAWAFNSTSPIPDVDNVNFGICYIHRYAFGCQIPSPGWISGYPNTVGSECPSIYCKYNDWSHWSTCSNRCSNSEHQTRSRSIQSSNIYWNSLKCEDQTQYRVCSEDPSNINYCTECLTSSWSNWSPCSSSCGGGSRMRTRKVIKLPINGNMSTCPTLKSVEVCNEEIPCTIKTECKVGEWSSWSPCSTSCNGGHSTRHRNVTGNHCPEDTQTITCNENDCSGQPSVKALCNGIMTTWSSWSSCSEICGPGESYRTRNFDKSKIGIWNYKPPGTPSEWKKIMTLCNGTEMLQSQNCTTGQPCSNNCEIGTWSKWTICNCTGIQSRERSVNITNNHSHICPNKLEIRNCTEPIDCHNKTREYSKSPPSPGKLNLAAAIGTPLAVLGVGIASLITWLATRNANAVDDSDEGYQYLDHNPSSEQSEEFVQELGPESSAWAE</sequence>
<keyword evidence="2" id="KW-1015">Disulfide bond</keyword>
<keyword evidence="1 6" id="KW-0732">Signal</keyword>
<feature type="domain" description="Spondin-like TSP1" evidence="7">
    <location>
        <begin position="151"/>
        <end position="202"/>
    </location>
</feature>
<evidence type="ECO:0000256" key="4">
    <source>
        <dbReference type="SAM" id="MobiDB-lite"/>
    </source>
</evidence>
<evidence type="ECO:0000313" key="9">
    <source>
        <dbReference type="Proteomes" id="UP000186804"/>
    </source>
</evidence>
<dbReference type="AlphaFoldDB" id="A0A1J4MHX2"/>
<evidence type="ECO:0000313" key="8">
    <source>
        <dbReference type="EMBL" id="OII73841.1"/>
    </source>
</evidence>
<dbReference type="PROSITE" id="PS50092">
    <property type="entry name" value="TSP1"/>
    <property type="match status" value="6"/>
</dbReference>
<dbReference type="RefSeq" id="XP_067067211.1">
    <property type="nucleotide sequence ID" value="XM_067212001.1"/>
</dbReference>
<evidence type="ECO:0000259" key="7">
    <source>
        <dbReference type="Pfam" id="PF19028"/>
    </source>
</evidence>
<feature type="transmembrane region" description="Helical" evidence="5">
    <location>
        <begin position="623"/>
        <end position="646"/>
    </location>
</feature>
<dbReference type="PANTHER" id="PTHR11311">
    <property type="entry name" value="SPONDIN"/>
    <property type="match status" value="1"/>
</dbReference>
<evidence type="ECO:0000256" key="3">
    <source>
        <dbReference type="ARBA" id="ARBA00023180"/>
    </source>
</evidence>
<keyword evidence="5" id="KW-1133">Transmembrane helix</keyword>
<dbReference type="GO" id="GO:0031012">
    <property type="term" value="C:extracellular matrix"/>
    <property type="evidence" value="ECO:0007669"/>
    <property type="project" value="TreeGrafter"/>
</dbReference>
<dbReference type="PANTHER" id="PTHR11311:SF15">
    <property type="entry name" value="SPONDIN-2"/>
    <property type="match status" value="1"/>
</dbReference>
<keyword evidence="3" id="KW-0325">Glycoprotein</keyword>
<dbReference type="GO" id="GO:0007155">
    <property type="term" value="P:cell adhesion"/>
    <property type="evidence" value="ECO:0007669"/>
    <property type="project" value="TreeGrafter"/>
</dbReference>
<feature type="chain" id="PRO_5013108560" evidence="6">
    <location>
        <begin position="16"/>
        <end position="688"/>
    </location>
</feature>
<feature type="region of interest" description="Disordered" evidence="4">
    <location>
        <begin position="658"/>
        <end position="688"/>
    </location>
</feature>
<dbReference type="OrthoDB" id="446173at2759"/>
<accession>A0A1J4MHX2</accession>
<keyword evidence="9" id="KW-1185">Reference proteome</keyword>
<feature type="domain" description="Spondin-like TSP1" evidence="7">
    <location>
        <begin position="367"/>
        <end position="417"/>
    </location>
</feature>